<dbReference type="InterPro" id="IPR002820">
    <property type="entry name" value="Mopterin_CF_biosynth-C_dom"/>
</dbReference>
<dbReference type="OrthoDB" id="9794429at2"/>
<evidence type="ECO:0000256" key="4">
    <source>
        <dbReference type="ARBA" id="ARBA00023150"/>
    </source>
</evidence>
<dbReference type="InterPro" id="IPR047594">
    <property type="entry name" value="MoaC_bact/euk"/>
</dbReference>
<name>A0A5C6BZQ0_9BACT</name>
<dbReference type="SUPFAM" id="SSF55040">
    <property type="entry name" value="Molybdenum cofactor biosynthesis protein C, MoaC"/>
    <property type="match status" value="1"/>
</dbReference>
<dbReference type="GO" id="GO:0006777">
    <property type="term" value="P:Mo-molybdopterin cofactor biosynthetic process"/>
    <property type="evidence" value="ECO:0007669"/>
    <property type="project" value="UniProtKB-UniRule"/>
</dbReference>
<organism evidence="9 10">
    <name type="scientific">Bythopirellula polymerisocia</name>
    <dbReference type="NCBI Taxonomy" id="2528003"/>
    <lineage>
        <taxon>Bacteria</taxon>
        <taxon>Pseudomonadati</taxon>
        <taxon>Planctomycetota</taxon>
        <taxon>Planctomycetia</taxon>
        <taxon>Pirellulales</taxon>
        <taxon>Lacipirellulaceae</taxon>
        <taxon>Bythopirellula</taxon>
    </lineage>
</organism>
<comment type="pathway">
    <text evidence="2 7">Cofactor biosynthesis; molybdopterin biosynthesis.</text>
</comment>
<dbReference type="InterPro" id="IPR050105">
    <property type="entry name" value="MoCo_biosynth_MoaA/MoaC"/>
</dbReference>
<evidence type="ECO:0000256" key="2">
    <source>
        <dbReference type="ARBA" id="ARBA00005046"/>
    </source>
</evidence>
<evidence type="ECO:0000313" key="10">
    <source>
        <dbReference type="Proteomes" id="UP000318437"/>
    </source>
</evidence>
<comment type="catalytic activity">
    <reaction evidence="1 7">
        <text>(8S)-3',8-cyclo-7,8-dihydroguanosine 5'-triphosphate = cyclic pyranopterin phosphate + diphosphate</text>
        <dbReference type="Rhea" id="RHEA:49580"/>
        <dbReference type="ChEBI" id="CHEBI:33019"/>
        <dbReference type="ChEBI" id="CHEBI:59648"/>
        <dbReference type="ChEBI" id="CHEBI:131766"/>
        <dbReference type="EC" id="4.6.1.17"/>
    </reaction>
</comment>
<dbReference type="UniPathway" id="UPA00344"/>
<comment type="similarity">
    <text evidence="7">Belongs to the MoaC family.</text>
</comment>
<dbReference type="Gene3D" id="3.30.70.640">
    <property type="entry name" value="Molybdopterin cofactor biosynthesis C (MoaC) domain"/>
    <property type="match status" value="1"/>
</dbReference>
<dbReference type="PANTHER" id="PTHR22960">
    <property type="entry name" value="MOLYBDOPTERIN COFACTOR SYNTHESIS PROTEIN A"/>
    <property type="match status" value="1"/>
</dbReference>
<dbReference type="GO" id="GO:0061799">
    <property type="term" value="F:cyclic pyranopterin monophosphate synthase activity"/>
    <property type="evidence" value="ECO:0007669"/>
    <property type="project" value="UniProtKB-UniRule"/>
</dbReference>
<feature type="domain" description="Molybdopterin cofactor biosynthesis C (MoaC)" evidence="8">
    <location>
        <begin position="15"/>
        <end position="149"/>
    </location>
</feature>
<gene>
    <name evidence="9" type="primary">moaC1</name>
    <name evidence="7" type="synonym">moaC</name>
    <name evidence="9" type="ORF">Pla144_50470</name>
</gene>
<dbReference type="HAMAP" id="MF_01224_B">
    <property type="entry name" value="MoaC_B"/>
    <property type="match status" value="1"/>
</dbReference>
<dbReference type="NCBIfam" id="NF006870">
    <property type="entry name" value="PRK09364.1"/>
    <property type="match status" value="1"/>
</dbReference>
<comment type="caution">
    <text evidence="9">The sequence shown here is derived from an EMBL/GenBank/DDBJ whole genome shotgun (WGS) entry which is preliminary data.</text>
</comment>
<feature type="binding site" evidence="7">
    <location>
        <begin position="112"/>
        <end position="113"/>
    </location>
    <ligand>
        <name>substrate</name>
    </ligand>
</feature>
<dbReference type="EMBL" id="SJPS01000018">
    <property type="protein sequence ID" value="TWU17840.1"/>
    <property type="molecule type" value="Genomic_DNA"/>
</dbReference>
<dbReference type="NCBIfam" id="TIGR00581">
    <property type="entry name" value="moaC"/>
    <property type="match status" value="1"/>
</dbReference>
<proteinExistence type="inferred from homology"/>
<feature type="binding site" evidence="7">
    <location>
        <begin position="75"/>
        <end position="77"/>
    </location>
    <ligand>
        <name>substrate</name>
    </ligand>
</feature>
<dbReference type="Proteomes" id="UP000318437">
    <property type="component" value="Unassembled WGS sequence"/>
</dbReference>
<evidence type="ECO:0000259" key="8">
    <source>
        <dbReference type="Pfam" id="PF01967"/>
    </source>
</evidence>
<keyword evidence="4 7" id="KW-0501">Molybdenum cofactor biosynthesis</keyword>
<comment type="function">
    <text evidence="6 7">Catalyzes the conversion of (8S)-3',8-cyclo-7,8-dihydroguanosine 5'-triphosphate to cyclic pyranopterin monophosphate (cPMP).</text>
</comment>
<evidence type="ECO:0000256" key="6">
    <source>
        <dbReference type="ARBA" id="ARBA00055087"/>
    </source>
</evidence>
<dbReference type="EC" id="4.6.1.17" evidence="3 7"/>
<evidence type="ECO:0000313" key="9">
    <source>
        <dbReference type="EMBL" id="TWU17840.1"/>
    </source>
</evidence>
<dbReference type="Pfam" id="PF01967">
    <property type="entry name" value="MoaC"/>
    <property type="match status" value="1"/>
</dbReference>
<dbReference type="InterPro" id="IPR023045">
    <property type="entry name" value="MoaC"/>
</dbReference>
<comment type="subunit">
    <text evidence="7">Homohexamer; trimer of dimers.</text>
</comment>
<evidence type="ECO:0000256" key="1">
    <source>
        <dbReference type="ARBA" id="ARBA00001637"/>
    </source>
</evidence>
<keyword evidence="10" id="KW-1185">Reference proteome</keyword>
<feature type="active site" evidence="7">
    <location>
        <position position="127"/>
    </location>
</feature>
<keyword evidence="5 7" id="KW-0456">Lyase</keyword>
<accession>A0A5C6BZQ0</accession>
<protein>
    <recommendedName>
        <fullName evidence="3 7">Cyclic pyranopterin monophosphate synthase</fullName>
        <ecNumber evidence="3 7">4.6.1.17</ecNumber>
    </recommendedName>
    <alternativeName>
        <fullName evidence="7">Molybdenum cofactor biosynthesis protein C</fullName>
    </alternativeName>
</protein>
<reference evidence="9 10" key="1">
    <citation type="submission" date="2019-02" db="EMBL/GenBank/DDBJ databases">
        <title>Deep-cultivation of Planctomycetes and their phenomic and genomic characterization uncovers novel biology.</title>
        <authorList>
            <person name="Wiegand S."/>
            <person name="Jogler M."/>
            <person name="Boedeker C."/>
            <person name="Pinto D."/>
            <person name="Vollmers J."/>
            <person name="Rivas-Marin E."/>
            <person name="Kohn T."/>
            <person name="Peeters S.H."/>
            <person name="Heuer A."/>
            <person name="Rast P."/>
            <person name="Oberbeckmann S."/>
            <person name="Bunk B."/>
            <person name="Jeske O."/>
            <person name="Meyerdierks A."/>
            <person name="Storesund J.E."/>
            <person name="Kallscheuer N."/>
            <person name="Luecker S."/>
            <person name="Lage O.M."/>
            <person name="Pohl T."/>
            <person name="Merkel B.J."/>
            <person name="Hornburger P."/>
            <person name="Mueller R.-W."/>
            <person name="Bruemmer F."/>
            <person name="Labrenz M."/>
            <person name="Spormann A.M."/>
            <person name="Op Den Camp H."/>
            <person name="Overmann J."/>
            <person name="Amann R."/>
            <person name="Jetten M.S.M."/>
            <person name="Mascher T."/>
            <person name="Medema M.H."/>
            <person name="Devos D.P."/>
            <person name="Kaster A.-K."/>
            <person name="Ovreas L."/>
            <person name="Rohde M."/>
            <person name="Galperin M.Y."/>
            <person name="Jogler C."/>
        </authorList>
    </citation>
    <scope>NUCLEOTIDE SEQUENCE [LARGE SCALE GENOMIC DNA]</scope>
    <source>
        <strain evidence="9 10">Pla144</strain>
    </source>
</reference>
<evidence type="ECO:0000256" key="5">
    <source>
        <dbReference type="ARBA" id="ARBA00023239"/>
    </source>
</evidence>
<dbReference type="InterPro" id="IPR036522">
    <property type="entry name" value="MoaC_sf"/>
</dbReference>
<dbReference type="RefSeq" id="WP_146453243.1">
    <property type="nucleotide sequence ID" value="NZ_SJPS01000018.1"/>
</dbReference>
<evidence type="ECO:0000256" key="3">
    <source>
        <dbReference type="ARBA" id="ARBA00012575"/>
    </source>
</evidence>
<dbReference type="CDD" id="cd01420">
    <property type="entry name" value="MoaC_PE"/>
    <property type="match status" value="1"/>
</dbReference>
<dbReference type="AlphaFoldDB" id="A0A5C6BZQ0"/>
<evidence type="ECO:0000256" key="7">
    <source>
        <dbReference type="HAMAP-Rule" id="MF_01224"/>
    </source>
</evidence>
<sequence>MTDLTHFDEAGASRMVDVGDKPITHRLARASGIVRMQPATRQLILDRKLAKGDVLEVARLAGIMAAKRTGELIPLCHPLPLDAVSIAFSEVDQDALRIEATAEVTAKTGVEMEALTAVSVAALTIYDMCKSVDRAMQIEFIQLEEKSGGRSGHFTR</sequence>